<reference evidence="4 5" key="1">
    <citation type="submission" date="2020-02" db="EMBL/GenBank/DDBJ databases">
        <title>Rhodobacter translucens sp. nov., a novel bacterium isolated from activated sludge.</title>
        <authorList>
            <person name="Liu J."/>
        </authorList>
    </citation>
    <scope>NUCLEOTIDE SEQUENCE [LARGE SCALE GENOMIC DNA]</scope>
    <source>
        <strain evidence="4 5">HX-7-19</strain>
    </source>
</reference>
<dbReference type="RefSeq" id="WP_165048958.1">
    <property type="nucleotide sequence ID" value="NZ_JAALFE010000006.1"/>
</dbReference>
<feature type="domain" description="WYL" evidence="1">
    <location>
        <begin position="127"/>
        <end position="195"/>
    </location>
</feature>
<evidence type="ECO:0000259" key="3">
    <source>
        <dbReference type="Pfam" id="PF26109"/>
    </source>
</evidence>
<evidence type="ECO:0000259" key="2">
    <source>
        <dbReference type="Pfam" id="PF26107"/>
    </source>
</evidence>
<name>A0A6M1TT60_9RHOB</name>
<dbReference type="InterPro" id="IPR059020">
    <property type="entry name" value="CapW_CTD"/>
</dbReference>
<dbReference type="Proteomes" id="UP000474758">
    <property type="component" value="Unassembled WGS sequence"/>
</dbReference>
<accession>A0A6M1TT60</accession>
<dbReference type="InterPro" id="IPR016634">
    <property type="entry name" value="CapW-like"/>
</dbReference>
<gene>
    <name evidence="4" type="ORF">G5V65_08605</name>
</gene>
<dbReference type="EMBL" id="JAALFE010000006">
    <property type="protein sequence ID" value="NGQ90957.1"/>
    <property type="molecule type" value="Genomic_DNA"/>
</dbReference>
<dbReference type="PANTHER" id="PTHR34580:SF3">
    <property type="entry name" value="PROTEIN PAFB"/>
    <property type="match status" value="1"/>
</dbReference>
<dbReference type="InterPro" id="IPR051534">
    <property type="entry name" value="CBASS_pafABC_assoc_protein"/>
</dbReference>
<evidence type="ECO:0000313" key="4">
    <source>
        <dbReference type="EMBL" id="NGQ90957.1"/>
    </source>
</evidence>
<dbReference type="Pfam" id="PF13280">
    <property type="entry name" value="WYL"/>
    <property type="match status" value="1"/>
</dbReference>
<feature type="domain" description="DNA-binding transcriptional repressor CapW C-terminal dimerisation" evidence="2">
    <location>
        <begin position="213"/>
        <end position="282"/>
    </location>
</feature>
<dbReference type="PIRSF" id="PIRSF015558">
    <property type="entry name" value="Txn_reg_DeoR_prd"/>
    <property type="match status" value="1"/>
</dbReference>
<sequence length="287" mass="33198">MTRRKSKDLNWPVEQRYAFIEYRLYWEGRLNRGDLVQWFGLSTQQASIDINSYIDRAARNLVYDKSQRTYRRGVRFKPQFYTPSAETYLAEVRARDQGWVKASETWIGEMPPLGCAPSPVRGIQPDILRDVLAAIHNGNAIQVTYQSMSRPEPASRWIEPYALADDGFRWHARAYCRNNNIFKDFLISRINSITMSEPRTVDPLMDTAWHTDVVLEIGPHPELTAGQRRAIEMDYGMTDGKTTIQTRRALLYYTLKRLGLDTDPALRRAQDQQIILLNRAQVIGAAR</sequence>
<dbReference type="PANTHER" id="PTHR34580">
    <property type="match status" value="1"/>
</dbReference>
<dbReference type="Pfam" id="PF26109">
    <property type="entry name" value="WHD_BrxR"/>
    <property type="match status" value="1"/>
</dbReference>
<dbReference type="Pfam" id="PF26107">
    <property type="entry name" value="BrxR_CTD"/>
    <property type="match status" value="1"/>
</dbReference>
<protein>
    <submittedName>
        <fullName evidence="4">WYL domain-containing protein</fullName>
    </submittedName>
</protein>
<keyword evidence="5" id="KW-1185">Reference proteome</keyword>
<dbReference type="InterPro" id="IPR059019">
    <property type="entry name" value="WHD_CapW"/>
</dbReference>
<evidence type="ECO:0000313" key="5">
    <source>
        <dbReference type="Proteomes" id="UP000474758"/>
    </source>
</evidence>
<feature type="domain" description="DNA-binding transcriptional repressor CapW winged helix-turn-helix" evidence="3">
    <location>
        <begin position="13"/>
        <end position="92"/>
    </location>
</feature>
<dbReference type="PROSITE" id="PS52050">
    <property type="entry name" value="WYL"/>
    <property type="match status" value="1"/>
</dbReference>
<organism evidence="4 5">
    <name type="scientific">Paragemmobacter kunshanensis</name>
    <dbReference type="NCBI Taxonomy" id="2583234"/>
    <lineage>
        <taxon>Bacteria</taxon>
        <taxon>Pseudomonadati</taxon>
        <taxon>Pseudomonadota</taxon>
        <taxon>Alphaproteobacteria</taxon>
        <taxon>Rhodobacterales</taxon>
        <taxon>Paracoccaceae</taxon>
        <taxon>Paragemmobacter</taxon>
    </lineage>
</organism>
<dbReference type="AlphaFoldDB" id="A0A6M1TT60"/>
<evidence type="ECO:0000259" key="1">
    <source>
        <dbReference type="Pfam" id="PF13280"/>
    </source>
</evidence>
<comment type="caution">
    <text evidence="4">The sequence shown here is derived from an EMBL/GenBank/DDBJ whole genome shotgun (WGS) entry which is preliminary data.</text>
</comment>
<proteinExistence type="predicted"/>
<dbReference type="InterPro" id="IPR026881">
    <property type="entry name" value="WYL_dom"/>
</dbReference>